<sequence length="1315" mass="150386">MNTTANNELGELMLEQRIEEMYTSFQMTNVVVMTQAPEIFMQVLNNVFQRQQRGPAALMVHRMQLMLFVDSESLDTFSKGIKSILFDNVVIISSSVTELVSEVYTLMWGKDRARDMFQERTKRCLGKILPDSSVNQNLTLGCLSIPACQCLVYTLVILKICARESLSHCDDNISSIEITDRLLDAANQSLVKTEQRVDFECQVSAIDLSSGALMKGGQGLNSEQKVSDTLKSVSNFKVIRSKFSELTINEAYKSDGDQTVLMHKMIKERQSTKSSYVYIYDDVINLLFELMGSYLNQANLPNPSNVSARLMVWTWCVMALVLNAIFSGNILAYLVDNNRGLPLSTLEDLLARRDYKIVIEKDSSFNDALQNSIEGTPLRDIYTRILQFREENPDFTETTEEIVDQLKKGRIVAILSSPTQEYISQKYIRELATLKNVIFETCSGFILPKDSELESWISEKLQVMSDYGLLLKVKMTPNNDSVSTSAGDREYEKIHFKSAVHYNKQWTRLALGNDVKTPVETIACNEIHDVVIVTTSDGTFETVPWILSHPFLSCARMIHYNVDHAIRNVSQMTKWMWDFYKNKQMSNFLLVSTQYKLILDCVHQLYYERQRDEGAVLPHKTTFTIIVSSEDINLNENLPNMSNAVLDNIALFVVDTTSQQVTHILTLMYREQRQREWDSIDLNQTLTNRSYRCHVFPNMEFGLNRRHLTILAKEWISHLKIQENARTGEFEYVGLYVDIIKALSFSLNFTFSFTPGPAEVNTIEWNDFSNRVGFGEVDFGATTYLLNSVLYFNHSLSFPIIWNNISGVYVNNERLPVTSPLKLFQPEVYLCLLLSLLFASFLYLFFAHVSKKYFHDSLLIYQNVECRRNLVGQELCQSASNDDHFTHREEEPKHLLIETASTSKQNMTGIMKGLSKDHSLLCSNSSTDIVDTFQSSDKTVDTHYSGTSDQSHSTEAGQEIHTEEEMSEQRNMNTNPYSLQSRSIGTQTRDNQDINLPRRSIVYLVKCSNSIIFSGNETNELKHHEKENEGSLAYICSCDIPNTRSKRKGCGKISKINLESCISVFFKFLGSIFSQDSLPEPKLFSARLLVWSWCFMLLALTSVFTGNITANLVDQEESIPIKTYEQLLLRGDYTWGLFQESSFFNILKNSKRGTILKRLYDQMELFAQDDPKVRGSLEDQLTKVRTEKYVTFFFTDEIEYLQNKSNISDLVIMKEKLMTTSMGFIFPKKSALSDLISERLMLMWDVGLLEHFARTNSKGSNSTKIWKAKDSSDMALDVYYMEGLFYCCGCGVAAAAAVLVLEYLYFQCCIRCQMS</sequence>
<keyword evidence="5 9" id="KW-0472">Membrane</keyword>
<dbReference type="SUPFAM" id="SSF53850">
    <property type="entry name" value="Periplasmic binding protein-like II"/>
    <property type="match status" value="2"/>
</dbReference>
<evidence type="ECO:0000313" key="12">
    <source>
        <dbReference type="RefSeq" id="XP_055897175.1"/>
    </source>
</evidence>
<dbReference type="OrthoDB" id="6153791at2759"/>
<evidence type="ECO:0000256" key="4">
    <source>
        <dbReference type="ARBA" id="ARBA00022989"/>
    </source>
</evidence>
<dbReference type="GO" id="GO:0050906">
    <property type="term" value="P:detection of stimulus involved in sensory perception"/>
    <property type="evidence" value="ECO:0007669"/>
    <property type="project" value="UniProtKB-ARBA"/>
</dbReference>
<dbReference type="GO" id="GO:0005886">
    <property type="term" value="C:plasma membrane"/>
    <property type="evidence" value="ECO:0007669"/>
    <property type="project" value="UniProtKB-SubCell"/>
</dbReference>
<feature type="transmembrane region" description="Helical" evidence="9">
    <location>
        <begin position="1056"/>
        <end position="1073"/>
    </location>
</feature>
<keyword evidence="7" id="KW-0325">Glycoprotein</keyword>
<comment type="subcellular location">
    <subcellularLocation>
        <location evidence="1">Cell membrane</location>
        <topology evidence="1">Multi-pass membrane protein</topology>
    </subcellularLocation>
</comment>
<accession>A0A9W3BCL2</accession>
<evidence type="ECO:0000256" key="1">
    <source>
        <dbReference type="ARBA" id="ARBA00004651"/>
    </source>
</evidence>
<evidence type="ECO:0000259" key="10">
    <source>
        <dbReference type="Pfam" id="PF00060"/>
    </source>
</evidence>
<dbReference type="Gene3D" id="1.10.287.70">
    <property type="match status" value="1"/>
</dbReference>
<organism evidence="11 12">
    <name type="scientific">Biomphalaria glabrata</name>
    <name type="common">Bloodfluke planorb</name>
    <name type="synonym">Freshwater snail</name>
    <dbReference type="NCBI Taxonomy" id="6526"/>
    <lineage>
        <taxon>Eukaryota</taxon>
        <taxon>Metazoa</taxon>
        <taxon>Spiralia</taxon>
        <taxon>Lophotrochozoa</taxon>
        <taxon>Mollusca</taxon>
        <taxon>Gastropoda</taxon>
        <taxon>Heterobranchia</taxon>
        <taxon>Euthyneura</taxon>
        <taxon>Panpulmonata</taxon>
        <taxon>Hygrophila</taxon>
        <taxon>Lymnaeoidea</taxon>
        <taxon>Planorbidae</taxon>
        <taxon>Biomphalaria</taxon>
    </lineage>
</organism>
<feature type="domain" description="Ionotropic glutamate receptor C-terminal" evidence="10">
    <location>
        <begin position="1061"/>
        <end position="1292"/>
    </location>
</feature>
<reference evidence="12" key="1">
    <citation type="submission" date="2025-08" db="UniProtKB">
        <authorList>
            <consortium name="RefSeq"/>
        </authorList>
    </citation>
    <scope>IDENTIFICATION</scope>
</reference>
<protein>
    <submittedName>
        <fullName evidence="12">Uncharacterized protein LOC129928177</fullName>
    </submittedName>
</protein>
<dbReference type="GO" id="GO:0015276">
    <property type="term" value="F:ligand-gated monoatomic ion channel activity"/>
    <property type="evidence" value="ECO:0007669"/>
    <property type="project" value="InterPro"/>
</dbReference>
<evidence type="ECO:0000313" key="11">
    <source>
        <dbReference type="Proteomes" id="UP001165740"/>
    </source>
</evidence>
<dbReference type="Gene3D" id="3.40.190.10">
    <property type="entry name" value="Periplasmic binding protein-like II"/>
    <property type="match status" value="2"/>
</dbReference>
<feature type="transmembrane region" description="Helical" evidence="9">
    <location>
        <begin position="827"/>
        <end position="846"/>
    </location>
</feature>
<keyword evidence="4 9" id="KW-1133">Transmembrane helix</keyword>
<dbReference type="PANTHER" id="PTHR42643">
    <property type="entry name" value="IONOTROPIC RECEPTOR 20A-RELATED"/>
    <property type="match status" value="1"/>
</dbReference>
<dbReference type="InterPro" id="IPR052192">
    <property type="entry name" value="Insect_Ionotropic_Sensory_Rcpt"/>
</dbReference>
<evidence type="ECO:0000256" key="5">
    <source>
        <dbReference type="ARBA" id="ARBA00023136"/>
    </source>
</evidence>
<evidence type="ECO:0000256" key="9">
    <source>
        <dbReference type="SAM" id="Phobius"/>
    </source>
</evidence>
<feature type="domain" description="Ionotropic glutamate receptor C-terminal" evidence="10">
    <location>
        <begin position="283"/>
        <end position="416"/>
    </location>
</feature>
<feature type="transmembrane region" description="Helical" evidence="9">
    <location>
        <begin position="1088"/>
        <end position="1113"/>
    </location>
</feature>
<name>A0A9W3BCL2_BIOGL</name>
<gene>
    <name evidence="12" type="primary">LOC129928177</name>
</gene>
<evidence type="ECO:0000256" key="6">
    <source>
        <dbReference type="ARBA" id="ARBA00023170"/>
    </source>
</evidence>
<keyword evidence="11" id="KW-1185">Reference proteome</keyword>
<dbReference type="GeneID" id="129928177"/>
<keyword evidence="6" id="KW-0675">Receptor</keyword>
<dbReference type="Proteomes" id="UP001165740">
    <property type="component" value="Chromosome 9"/>
</dbReference>
<keyword evidence="2" id="KW-1003">Cell membrane</keyword>
<feature type="region of interest" description="Disordered" evidence="8">
    <location>
        <begin position="940"/>
        <end position="971"/>
    </location>
</feature>
<keyword evidence="3 9" id="KW-0812">Transmembrane</keyword>
<dbReference type="Pfam" id="PF00060">
    <property type="entry name" value="Lig_chan"/>
    <property type="match status" value="2"/>
</dbReference>
<evidence type="ECO:0000256" key="8">
    <source>
        <dbReference type="SAM" id="MobiDB-lite"/>
    </source>
</evidence>
<dbReference type="InterPro" id="IPR001320">
    <property type="entry name" value="Iontro_rcpt_C"/>
</dbReference>
<proteinExistence type="predicted"/>
<evidence type="ECO:0000256" key="2">
    <source>
        <dbReference type="ARBA" id="ARBA00022475"/>
    </source>
</evidence>
<feature type="compositionally biased region" description="Polar residues" evidence="8">
    <location>
        <begin position="940"/>
        <end position="956"/>
    </location>
</feature>
<feature type="transmembrane region" description="Helical" evidence="9">
    <location>
        <begin position="1284"/>
        <end position="1306"/>
    </location>
</feature>
<evidence type="ECO:0000256" key="3">
    <source>
        <dbReference type="ARBA" id="ARBA00022692"/>
    </source>
</evidence>
<dbReference type="RefSeq" id="XP_055897175.1">
    <property type="nucleotide sequence ID" value="XM_056041200.1"/>
</dbReference>
<dbReference type="PANTHER" id="PTHR42643:SF30">
    <property type="entry name" value="IONOTROPIC RECEPTOR 40A-RELATED"/>
    <property type="match status" value="1"/>
</dbReference>
<feature type="compositionally biased region" description="Basic and acidic residues" evidence="8">
    <location>
        <begin position="958"/>
        <end position="968"/>
    </location>
</feature>
<evidence type="ECO:0000256" key="7">
    <source>
        <dbReference type="ARBA" id="ARBA00023180"/>
    </source>
</evidence>